<keyword evidence="2" id="KW-0238">DNA-binding</keyword>
<name>A0A6N8J4B2_9BACT</name>
<dbReference type="Pfam" id="PF12833">
    <property type="entry name" value="HTH_18"/>
    <property type="match status" value="1"/>
</dbReference>
<dbReference type="Pfam" id="PF22200">
    <property type="entry name" value="ExsA_N"/>
    <property type="match status" value="1"/>
</dbReference>
<dbReference type="PANTHER" id="PTHR43280">
    <property type="entry name" value="ARAC-FAMILY TRANSCRIPTIONAL REGULATOR"/>
    <property type="match status" value="1"/>
</dbReference>
<protein>
    <submittedName>
        <fullName evidence="5">Helix-turn-helix domain-containing protein</fullName>
    </submittedName>
</protein>
<evidence type="ECO:0000256" key="1">
    <source>
        <dbReference type="ARBA" id="ARBA00023015"/>
    </source>
</evidence>
<accession>A0A6N8J4B2</accession>
<organism evidence="5 6">
    <name type="scientific">Chitinophaga oryziterrae</name>
    <dbReference type="NCBI Taxonomy" id="1031224"/>
    <lineage>
        <taxon>Bacteria</taxon>
        <taxon>Pseudomonadati</taxon>
        <taxon>Bacteroidota</taxon>
        <taxon>Chitinophagia</taxon>
        <taxon>Chitinophagales</taxon>
        <taxon>Chitinophagaceae</taxon>
        <taxon>Chitinophaga</taxon>
    </lineage>
</organism>
<dbReference type="AlphaFoldDB" id="A0A6N8J4B2"/>
<dbReference type="PROSITE" id="PS01124">
    <property type="entry name" value="HTH_ARAC_FAMILY_2"/>
    <property type="match status" value="1"/>
</dbReference>
<evidence type="ECO:0000256" key="2">
    <source>
        <dbReference type="ARBA" id="ARBA00023125"/>
    </source>
</evidence>
<proteinExistence type="predicted"/>
<keyword evidence="1" id="KW-0805">Transcription regulation</keyword>
<dbReference type="GO" id="GO:0003700">
    <property type="term" value="F:DNA-binding transcription factor activity"/>
    <property type="evidence" value="ECO:0007669"/>
    <property type="project" value="InterPro"/>
</dbReference>
<feature type="domain" description="HTH araC/xylS-type" evidence="4">
    <location>
        <begin position="190"/>
        <end position="286"/>
    </location>
</feature>
<dbReference type="GO" id="GO:0043565">
    <property type="term" value="F:sequence-specific DNA binding"/>
    <property type="evidence" value="ECO:0007669"/>
    <property type="project" value="InterPro"/>
</dbReference>
<dbReference type="Proteomes" id="UP000468388">
    <property type="component" value="Unassembled WGS sequence"/>
</dbReference>
<sequence length="286" mass="33328">MNNISALSLLCQWFDLSGIMLNFVNTMKEPVSKTLIIGPELAPEQFIAEHLFLHLINGRLEGRYGENNYCLSSGECCILRKNQLGKYLNVPEVIKATKVTFIFDQPFLRTFQEKHRSSIKLNKFTDAFVKITSNNLLSTFIGSLNPYYDSDGQIGKSFFDLKREELLLILLQSKPELSGLFFDYGIPGKIDLEQFMNQNYRFNVNLDRFAFLTGRSLSSFKRDFKQTYNDTPHRWLLKRRLTEARFLMEKEGKKPMEIFMDLGFEDLSHFCFAFKKHFGRSPNKLT</sequence>
<dbReference type="SUPFAM" id="SSF46689">
    <property type="entry name" value="Homeodomain-like"/>
    <property type="match status" value="1"/>
</dbReference>
<evidence type="ECO:0000313" key="5">
    <source>
        <dbReference type="EMBL" id="MVT40085.1"/>
    </source>
</evidence>
<keyword evidence="3" id="KW-0804">Transcription</keyword>
<dbReference type="EMBL" id="WRXO01000001">
    <property type="protein sequence ID" value="MVT40085.1"/>
    <property type="molecule type" value="Genomic_DNA"/>
</dbReference>
<evidence type="ECO:0000259" key="4">
    <source>
        <dbReference type="PROSITE" id="PS01124"/>
    </source>
</evidence>
<dbReference type="Gene3D" id="1.10.10.60">
    <property type="entry name" value="Homeodomain-like"/>
    <property type="match status" value="1"/>
</dbReference>
<dbReference type="InterPro" id="IPR009057">
    <property type="entry name" value="Homeodomain-like_sf"/>
</dbReference>
<dbReference type="InterPro" id="IPR018060">
    <property type="entry name" value="HTH_AraC"/>
</dbReference>
<evidence type="ECO:0000313" key="6">
    <source>
        <dbReference type="Proteomes" id="UP000468388"/>
    </source>
</evidence>
<dbReference type="OrthoDB" id="4480133at2"/>
<comment type="caution">
    <text evidence="5">The sequence shown here is derived from an EMBL/GenBank/DDBJ whole genome shotgun (WGS) entry which is preliminary data.</text>
</comment>
<keyword evidence="6" id="KW-1185">Reference proteome</keyword>
<dbReference type="PANTHER" id="PTHR43280:SF2">
    <property type="entry name" value="HTH-TYPE TRANSCRIPTIONAL REGULATOR EXSA"/>
    <property type="match status" value="1"/>
</dbReference>
<dbReference type="SMART" id="SM00342">
    <property type="entry name" value="HTH_ARAC"/>
    <property type="match status" value="1"/>
</dbReference>
<evidence type="ECO:0000256" key="3">
    <source>
        <dbReference type="ARBA" id="ARBA00023163"/>
    </source>
</evidence>
<gene>
    <name evidence="5" type="ORF">GO495_05785</name>
</gene>
<reference evidence="5 6" key="1">
    <citation type="submission" date="2019-12" db="EMBL/GenBank/DDBJ databases">
        <title>The draft genomic sequence of strain Chitinophaga oryziterrae JCM 16595.</title>
        <authorList>
            <person name="Zhang X."/>
        </authorList>
    </citation>
    <scope>NUCLEOTIDE SEQUENCE [LARGE SCALE GENOMIC DNA]</scope>
    <source>
        <strain evidence="5 6">JCM 16595</strain>
    </source>
</reference>
<dbReference type="InterPro" id="IPR054015">
    <property type="entry name" value="ExsA-like_N"/>
</dbReference>